<keyword evidence="5 9" id="KW-0548">Nucleotidyltransferase</keyword>
<dbReference type="GO" id="GO:0005737">
    <property type="term" value="C:cytoplasm"/>
    <property type="evidence" value="ECO:0007669"/>
    <property type="project" value="UniProtKB-SubCell"/>
</dbReference>
<evidence type="ECO:0000256" key="4">
    <source>
        <dbReference type="ARBA" id="ARBA00022694"/>
    </source>
</evidence>
<dbReference type="Proteomes" id="UP001302477">
    <property type="component" value="Chromosome"/>
</dbReference>
<dbReference type="Gene3D" id="3.90.870.10">
    <property type="entry name" value="DHBP synthase"/>
    <property type="match status" value="1"/>
</dbReference>
<accession>A0AAU0MTM9</accession>
<dbReference type="AlphaFoldDB" id="A0AAU0MTM9"/>
<comment type="similarity">
    <text evidence="9">Belongs to the SUA5 family. TsaC subfamily.</text>
</comment>
<evidence type="ECO:0000256" key="7">
    <source>
        <dbReference type="ARBA" id="ARBA00022840"/>
    </source>
</evidence>
<dbReference type="PANTHER" id="PTHR17490">
    <property type="entry name" value="SUA5"/>
    <property type="match status" value="1"/>
</dbReference>
<dbReference type="PANTHER" id="PTHR17490:SF18">
    <property type="entry name" value="THREONYLCARBAMOYL-AMP SYNTHASE"/>
    <property type="match status" value="1"/>
</dbReference>
<dbReference type="GO" id="GO:0000049">
    <property type="term" value="F:tRNA binding"/>
    <property type="evidence" value="ECO:0007669"/>
    <property type="project" value="TreeGrafter"/>
</dbReference>
<dbReference type="Pfam" id="PF01300">
    <property type="entry name" value="Sua5_yciO_yrdC"/>
    <property type="match status" value="1"/>
</dbReference>
<proteinExistence type="inferred from homology"/>
<dbReference type="GO" id="GO:0005524">
    <property type="term" value="F:ATP binding"/>
    <property type="evidence" value="ECO:0007669"/>
    <property type="project" value="UniProtKB-UniRule"/>
</dbReference>
<organism evidence="12 13">
    <name type="scientific">Microbulbifer pacificus</name>
    <dbReference type="NCBI Taxonomy" id="407164"/>
    <lineage>
        <taxon>Bacteria</taxon>
        <taxon>Pseudomonadati</taxon>
        <taxon>Pseudomonadota</taxon>
        <taxon>Gammaproteobacteria</taxon>
        <taxon>Cellvibrionales</taxon>
        <taxon>Microbulbiferaceae</taxon>
        <taxon>Microbulbifer</taxon>
    </lineage>
</organism>
<dbReference type="KEGG" id="mpaf:R5R33_09370"/>
<feature type="region of interest" description="Disordered" evidence="10">
    <location>
        <begin position="177"/>
        <end position="200"/>
    </location>
</feature>
<dbReference type="InterPro" id="IPR017945">
    <property type="entry name" value="DHBP_synth_RibB-like_a/b_dom"/>
</dbReference>
<keyword evidence="6 9" id="KW-0547">Nucleotide-binding</keyword>
<evidence type="ECO:0000256" key="2">
    <source>
        <dbReference type="ARBA" id="ARBA00022490"/>
    </source>
</evidence>
<dbReference type="InterPro" id="IPR050156">
    <property type="entry name" value="TC-AMP_synthase_SUA5"/>
</dbReference>
<evidence type="ECO:0000256" key="8">
    <source>
        <dbReference type="ARBA" id="ARBA00048366"/>
    </source>
</evidence>
<evidence type="ECO:0000313" key="12">
    <source>
        <dbReference type="EMBL" id="WOX03949.1"/>
    </source>
</evidence>
<dbReference type="EMBL" id="CP137555">
    <property type="protein sequence ID" value="WOX03949.1"/>
    <property type="molecule type" value="Genomic_DNA"/>
</dbReference>
<evidence type="ECO:0000259" key="11">
    <source>
        <dbReference type="PROSITE" id="PS51163"/>
    </source>
</evidence>
<gene>
    <name evidence="9" type="primary">tsaC</name>
    <name evidence="12" type="ORF">R5R33_09370</name>
</gene>
<protein>
    <recommendedName>
        <fullName evidence="9">Threonylcarbamoyl-AMP synthase</fullName>
        <shortName evidence="9">TC-AMP synthase</shortName>
        <ecNumber evidence="9">2.7.7.87</ecNumber>
    </recommendedName>
    <alternativeName>
        <fullName evidence="9">L-threonylcarbamoyladenylate synthase</fullName>
    </alternativeName>
    <alternativeName>
        <fullName evidence="9">t(6)A37 threonylcarbamoyladenosine biosynthesis protein TsaC</fullName>
    </alternativeName>
    <alternativeName>
        <fullName evidence="9">tRNA threonylcarbamoyladenosine biosynthesis protein TsaC</fullName>
    </alternativeName>
</protein>
<dbReference type="HAMAP" id="MF_01852">
    <property type="entry name" value="TsaC"/>
    <property type="match status" value="1"/>
</dbReference>
<keyword evidence="7 9" id="KW-0067">ATP-binding</keyword>
<evidence type="ECO:0000256" key="1">
    <source>
        <dbReference type="ARBA" id="ARBA00004496"/>
    </source>
</evidence>
<dbReference type="GO" id="GO:0002949">
    <property type="term" value="P:tRNA threonylcarbamoyladenosine modification"/>
    <property type="evidence" value="ECO:0007669"/>
    <property type="project" value="UniProtKB-UniRule"/>
</dbReference>
<keyword evidence="4 9" id="KW-0819">tRNA processing</keyword>
<comment type="catalytic activity">
    <reaction evidence="8 9">
        <text>L-threonine + hydrogencarbonate + ATP = L-threonylcarbamoyladenylate + diphosphate + H2O</text>
        <dbReference type="Rhea" id="RHEA:36407"/>
        <dbReference type="ChEBI" id="CHEBI:15377"/>
        <dbReference type="ChEBI" id="CHEBI:17544"/>
        <dbReference type="ChEBI" id="CHEBI:30616"/>
        <dbReference type="ChEBI" id="CHEBI:33019"/>
        <dbReference type="ChEBI" id="CHEBI:57926"/>
        <dbReference type="ChEBI" id="CHEBI:73682"/>
        <dbReference type="EC" id="2.7.7.87"/>
    </reaction>
</comment>
<sequence length="200" mass="21405">MSENHSPINQRPMLHSFGLTMATAVRALAAGGVIAHPTESVWGLACDPANPDAVARLLRLKNRPLEKGLILVSGDVKHFSDLLHNLSGDQRARIDATWPGPVTWLVPHFDQVPTWVTGVHHSVALRHTSHPFTAALSRAFGGAIVSTSANPTGCQPARHKYQVLRYFGDELDFVGGGNTGGRSAPSEIRDASSGRIVRAG</sequence>
<dbReference type="InterPro" id="IPR006070">
    <property type="entry name" value="Sua5-like_dom"/>
</dbReference>
<keyword evidence="3 9" id="KW-0808">Transferase</keyword>
<comment type="subcellular location">
    <subcellularLocation>
        <location evidence="1 9">Cytoplasm</location>
    </subcellularLocation>
</comment>
<dbReference type="EC" id="2.7.7.87" evidence="9"/>
<evidence type="ECO:0000256" key="3">
    <source>
        <dbReference type="ARBA" id="ARBA00022679"/>
    </source>
</evidence>
<keyword evidence="2 9" id="KW-0963">Cytoplasm</keyword>
<dbReference type="GO" id="GO:0006450">
    <property type="term" value="P:regulation of translational fidelity"/>
    <property type="evidence" value="ECO:0007669"/>
    <property type="project" value="TreeGrafter"/>
</dbReference>
<feature type="domain" description="YrdC-like" evidence="11">
    <location>
        <begin position="18"/>
        <end position="200"/>
    </location>
</feature>
<dbReference type="SUPFAM" id="SSF55821">
    <property type="entry name" value="YrdC/RibB"/>
    <property type="match status" value="1"/>
</dbReference>
<dbReference type="GO" id="GO:0003725">
    <property type="term" value="F:double-stranded RNA binding"/>
    <property type="evidence" value="ECO:0007669"/>
    <property type="project" value="InterPro"/>
</dbReference>
<evidence type="ECO:0000256" key="6">
    <source>
        <dbReference type="ARBA" id="ARBA00022741"/>
    </source>
</evidence>
<reference evidence="12 13" key="1">
    <citation type="submission" date="2023-10" db="EMBL/GenBank/DDBJ databases">
        <title>Description of Microbulbifer bruguierae sp. nov., isolated from the sediments of mangrove plant Bruguiera sexangula and comparative genomic analyses of the genus Microbulbifer.</title>
        <authorList>
            <person name="Long M."/>
        </authorList>
    </citation>
    <scope>NUCLEOTIDE SEQUENCE [LARGE SCALE GENOMIC DNA]</scope>
    <source>
        <strain evidence="12 13">SPO729</strain>
    </source>
</reference>
<evidence type="ECO:0000256" key="5">
    <source>
        <dbReference type="ARBA" id="ARBA00022695"/>
    </source>
</evidence>
<keyword evidence="13" id="KW-1185">Reference proteome</keyword>
<dbReference type="InterPro" id="IPR023535">
    <property type="entry name" value="TC-AMP_synthase"/>
</dbReference>
<name>A0AAU0MTM9_9GAMM</name>
<evidence type="ECO:0000256" key="9">
    <source>
        <dbReference type="HAMAP-Rule" id="MF_01852"/>
    </source>
</evidence>
<comment type="function">
    <text evidence="9">Required for the formation of a threonylcarbamoyl group on adenosine at position 37 (t(6)A37) in tRNAs that read codons beginning with adenine. Catalyzes the conversion of L-threonine, HCO(3)(-)/CO(2) and ATP to give threonylcarbamoyl-AMP (TC-AMP) as the acyladenylate intermediate, with the release of diphosphate.</text>
</comment>
<evidence type="ECO:0000313" key="13">
    <source>
        <dbReference type="Proteomes" id="UP001302477"/>
    </source>
</evidence>
<evidence type="ECO:0000256" key="10">
    <source>
        <dbReference type="SAM" id="MobiDB-lite"/>
    </source>
</evidence>
<dbReference type="RefSeq" id="WP_318952434.1">
    <property type="nucleotide sequence ID" value="NZ_CP137555.1"/>
</dbReference>
<dbReference type="PROSITE" id="PS51163">
    <property type="entry name" value="YRDC"/>
    <property type="match status" value="1"/>
</dbReference>
<dbReference type="GO" id="GO:0061710">
    <property type="term" value="F:L-threonylcarbamoyladenylate synthase"/>
    <property type="evidence" value="ECO:0007669"/>
    <property type="project" value="UniProtKB-EC"/>
</dbReference>